<evidence type="ECO:0000256" key="1">
    <source>
        <dbReference type="SAM" id="MobiDB-lite"/>
    </source>
</evidence>
<evidence type="ECO:0000313" key="2">
    <source>
        <dbReference type="EMBL" id="RRK31804.1"/>
    </source>
</evidence>
<feature type="compositionally biased region" description="Polar residues" evidence="1">
    <location>
        <begin position="137"/>
        <end position="165"/>
    </location>
</feature>
<evidence type="ECO:0000313" key="3">
    <source>
        <dbReference type="Proteomes" id="UP000274920"/>
    </source>
</evidence>
<sequence>MEKKWNEFLEQMKNHQKFPNKNQLLLIFLCGLLLLVIVWPVSDPKETTDFGTEHGLLPGKGETMEAPGEAVSQNQGYSGDSLEAYGEYLERRLSKALEYVEGVGQAEVVITLKSSGQKIVEKDQSSSSQASSEEDQNGGTRETKNTASDKSSVYTQGSDGSQTPYISKEMTPEIEGVLVIAQGGENAVVVQNITEAIQALFGVEAHKIKIMKRTDT</sequence>
<name>A0A3R8LYA1_9FIRM</name>
<dbReference type="RefSeq" id="WP_125127402.1">
    <property type="nucleotide sequence ID" value="NZ_RHJS01000002.1"/>
</dbReference>
<dbReference type="EMBL" id="RHJS01000002">
    <property type="protein sequence ID" value="RRK31804.1"/>
    <property type="molecule type" value="Genomic_DNA"/>
</dbReference>
<reference evidence="2" key="1">
    <citation type="submission" date="2018-10" db="EMBL/GenBank/DDBJ databases">
        <title>Schaedlerella arabinophila gen. nov. sp. nov., isolated from the mouse intestinal tract and comparative analysis with the genome of the closely related altered Schaedler flora strain ASF502.</title>
        <authorList>
            <person name="Miyake S."/>
            <person name="Soh M."/>
            <person name="Seedorf H."/>
        </authorList>
    </citation>
    <scope>NUCLEOTIDE SEQUENCE [LARGE SCALE GENOMIC DNA]</scope>
    <source>
        <strain evidence="2">DSM 106076</strain>
    </source>
</reference>
<dbReference type="Proteomes" id="UP000274920">
    <property type="component" value="Unassembled WGS sequence"/>
</dbReference>
<protein>
    <submittedName>
        <fullName evidence="2">Stage III sporulation protein AG</fullName>
    </submittedName>
</protein>
<gene>
    <name evidence="2" type="ORF">EBB54_10815</name>
</gene>
<feature type="region of interest" description="Disordered" evidence="1">
    <location>
        <begin position="50"/>
        <end position="78"/>
    </location>
</feature>
<keyword evidence="3" id="KW-1185">Reference proteome</keyword>
<comment type="caution">
    <text evidence="2">The sequence shown here is derived from an EMBL/GenBank/DDBJ whole genome shotgun (WGS) entry which is preliminary data.</text>
</comment>
<organism evidence="2 3">
    <name type="scientific">Schaedlerella arabinosiphila</name>
    <dbReference type="NCBI Taxonomy" id="2044587"/>
    <lineage>
        <taxon>Bacteria</taxon>
        <taxon>Bacillati</taxon>
        <taxon>Bacillota</taxon>
        <taxon>Clostridia</taxon>
        <taxon>Lachnospirales</taxon>
        <taxon>Lachnospiraceae</taxon>
        <taxon>Schaedlerella</taxon>
    </lineage>
</organism>
<proteinExistence type="predicted"/>
<feature type="region of interest" description="Disordered" evidence="1">
    <location>
        <begin position="120"/>
        <end position="166"/>
    </location>
</feature>
<accession>A0A3R8LYA1</accession>
<dbReference type="AlphaFoldDB" id="A0A3R8LYA1"/>